<dbReference type="Proteomes" id="UP001497497">
    <property type="component" value="Unassembled WGS sequence"/>
</dbReference>
<accession>A0AAV2HUF8</accession>
<feature type="region of interest" description="Disordered" evidence="1">
    <location>
        <begin position="165"/>
        <end position="188"/>
    </location>
</feature>
<dbReference type="AlphaFoldDB" id="A0AAV2HUF8"/>
<evidence type="ECO:0000256" key="1">
    <source>
        <dbReference type="SAM" id="MobiDB-lite"/>
    </source>
</evidence>
<organism evidence="2 3">
    <name type="scientific">Lymnaea stagnalis</name>
    <name type="common">Great pond snail</name>
    <name type="synonym">Helix stagnalis</name>
    <dbReference type="NCBI Taxonomy" id="6523"/>
    <lineage>
        <taxon>Eukaryota</taxon>
        <taxon>Metazoa</taxon>
        <taxon>Spiralia</taxon>
        <taxon>Lophotrochozoa</taxon>
        <taxon>Mollusca</taxon>
        <taxon>Gastropoda</taxon>
        <taxon>Heterobranchia</taxon>
        <taxon>Euthyneura</taxon>
        <taxon>Panpulmonata</taxon>
        <taxon>Hygrophila</taxon>
        <taxon>Lymnaeoidea</taxon>
        <taxon>Lymnaeidae</taxon>
        <taxon>Lymnaea</taxon>
    </lineage>
</organism>
<keyword evidence="3" id="KW-1185">Reference proteome</keyword>
<feature type="compositionally biased region" description="Basic and acidic residues" evidence="1">
    <location>
        <begin position="165"/>
        <end position="179"/>
    </location>
</feature>
<dbReference type="EMBL" id="CAXITT010000250">
    <property type="protein sequence ID" value="CAL1537109.1"/>
    <property type="molecule type" value="Genomic_DNA"/>
</dbReference>
<evidence type="ECO:0000313" key="2">
    <source>
        <dbReference type="EMBL" id="CAL1537109.1"/>
    </source>
</evidence>
<sequence>MADDMNSLRPELMIPSSKKYTHKNVKRLKRCLSDKPFSSNENRFSPVKKASSNIKFYKALGKENMDPELLKTGQSREKIFDVNNKVSRKPLQRYVDDIPNSDEDSLQSTERDYLFDSISNQGQGFQNHLNVHLLSKDSINSASTPPPSPTWNLKMLCTAVSPEIRRMQQEKENGFEEGRSSTVSMSSS</sequence>
<protein>
    <submittedName>
        <fullName evidence="2">Uncharacterized protein</fullName>
    </submittedName>
</protein>
<gene>
    <name evidence="2" type="ORF">GSLYS_00011022001</name>
</gene>
<proteinExistence type="predicted"/>
<name>A0AAV2HUF8_LYMST</name>
<feature type="non-terminal residue" evidence="2">
    <location>
        <position position="188"/>
    </location>
</feature>
<reference evidence="2 3" key="1">
    <citation type="submission" date="2024-04" db="EMBL/GenBank/DDBJ databases">
        <authorList>
            <consortium name="Genoscope - CEA"/>
            <person name="William W."/>
        </authorList>
    </citation>
    <scope>NUCLEOTIDE SEQUENCE [LARGE SCALE GENOMIC DNA]</scope>
</reference>
<comment type="caution">
    <text evidence="2">The sequence shown here is derived from an EMBL/GenBank/DDBJ whole genome shotgun (WGS) entry which is preliminary data.</text>
</comment>
<evidence type="ECO:0000313" key="3">
    <source>
        <dbReference type="Proteomes" id="UP001497497"/>
    </source>
</evidence>